<dbReference type="Proteomes" id="UP000266861">
    <property type="component" value="Unassembled WGS sequence"/>
</dbReference>
<evidence type="ECO:0000313" key="3">
    <source>
        <dbReference type="Proteomes" id="UP000266861"/>
    </source>
</evidence>
<proteinExistence type="predicted"/>
<protein>
    <submittedName>
        <fullName evidence="2">Uncharacterized protein</fullName>
    </submittedName>
</protein>
<name>A0A397GDZ3_9GLOM</name>
<keyword evidence="3" id="KW-1185">Reference proteome</keyword>
<dbReference type="EMBL" id="PQFF01000480">
    <property type="protein sequence ID" value="RHZ47858.1"/>
    <property type="molecule type" value="Genomic_DNA"/>
</dbReference>
<feature type="compositionally biased region" description="Polar residues" evidence="1">
    <location>
        <begin position="53"/>
        <end position="66"/>
    </location>
</feature>
<feature type="compositionally biased region" description="Basic and acidic residues" evidence="1">
    <location>
        <begin position="1"/>
        <end position="10"/>
    </location>
</feature>
<evidence type="ECO:0000256" key="1">
    <source>
        <dbReference type="SAM" id="MobiDB-lite"/>
    </source>
</evidence>
<evidence type="ECO:0000313" key="2">
    <source>
        <dbReference type="EMBL" id="RHZ47858.1"/>
    </source>
</evidence>
<dbReference type="AlphaFoldDB" id="A0A397GDZ3"/>
<comment type="caution">
    <text evidence="2">The sequence shown here is derived from an EMBL/GenBank/DDBJ whole genome shotgun (WGS) entry which is preliminary data.</text>
</comment>
<accession>A0A397GDZ3</accession>
<feature type="region of interest" description="Disordered" evidence="1">
    <location>
        <begin position="1"/>
        <end position="66"/>
    </location>
</feature>
<reference evidence="2 3" key="1">
    <citation type="submission" date="2018-08" db="EMBL/GenBank/DDBJ databases">
        <title>Genome and evolution of the arbuscular mycorrhizal fungus Diversispora epigaea (formerly Glomus versiforme) and its bacterial endosymbionts.</title>
        <authorList>
            <person name="Sun X."/>
            <person name="Fei Z."/>
            <person name="Harrison M."/>
        </authorList>
    </citation>
    <scope>NUCLEOTIDE SEQUENCE [LARGE SCALE GENOMIC DNA]</scope>
    <source>
        <strain evidence="2 3">IT104</strain>
    </source>
</reference>
<gene>
    <name evidence="2" type="ORF">Glove_566g15</name>
</gene>
<sequence length="66" mass="7414">MKESRGREAVRPVQSGNKSVKCQNVTTSPLNSTSTSQREKKKKRKKGQLFMQVETTIDSNTATPQF</sequence>
<feature type="compositionally biased region" description="Polar residues" evidence="1">
    <location>
        <begin position="14"/>
        <end position="36"/>
    </location>
</feature>
<organism evidence="2 3">
    <name type="scientific">Diversispora epigaea</name>
    <dbReference type="NCBI Taxonomy" id="1348612"/>
    <lineage>
        <taxon>Eukaryota</taxon>
        <taxon>Fungi</taxon>
        <taxon>Fungi incertae sedis</taxon>
        <taxon>Mucoromycota</taxon>
        <taxon>Glomeromycotina</taxon>
        <taxon>Glomeromycetes</taxon>
        <taxon>Diversisporales</taxon>
        <taxon>Diversisporaceae</taxon>
        <taxon>Diversispora</taxon>
    </lineage>
</organism>